<evidence type="ECO:0000313" key="3">
    <source>
        <dbReference type="Proteomes" id="UP000251123"/>
    </source>
</evidence>
<feature type="domain" description="Aldehyde dehydrogenase" evidence="1">
    <location>
        <begin position="9"/>
        <end position="56"/>
    </location>
</feature>
<protein>
    <submittedName>
        <fullName evidence="2">Gamma-aminobutyraldehyde dehydrogenase</fullName>
        <ecNumber evidence="2">1.2.1.19</ecNumber>
    </submittedName>
</protein>
<gene>
    <name evidence="2" type="primary">prr_2</name>
    <name evidence="2" type="ORF">NCTC9601_03048</name>
</gene>
<evidence type="ECO:0000259" key="1">
    <source>
        <dbReference type="Pfam" id="PF00171"/>
    </source>
</evidence>
<dbReference type="GO" id="GO:0019145">
    <property type="term" value="F:aminobutyraldehyde dehydrogenase (NAD+) activity"/>
    <property type="evidence" value="ECO:0007669"/>
    <property type="project" value="UniProtKB-EC"/>
</dbReference>
<dbReference type="EC" id="1.2.1.19" evidence="2"/>
<keyword evidence="2" id="KW-0560">Oxidoreductase</keyword>
<accession>A0A2X1QHT5</accession>
<sequence length="57" mass="6089">MEAARALPHIKVVTGGSRADGAGYYFQPTLLAGARQEDAIVQREVFGPVVSVTPFSR</sequence>
<dbReference type="Pfam" id="PF00171">
    <property type="entry name" value="Aldedh"/>
    <property type="match status" value="1"/>
</dbReference>
<dbReference type="InterPro" id="IPR016161">
    <property type="entry name" value="Ald_DH/histidinol_DH"/>
</dbReference>
<organism evidence="2 3">
    <name type="scientific">Klebsiella pneumoniae</name>
    <dbReference type="NCBI Taxonomy" id="573"/>
    <lineage>
        <taxon>Bacteria</taxon>
        <taxon>Pseudomonadati</taxon>
        <taxon>Pseudomonadota</taxon>
        <taxon>Gammaproteobacteria</taxon>
        <taxon>Enterobacterales</taxon>
        <taxon>Enterobacteriaceae</taxon>
        <taxon>Klebsiella/Raoultella group</taxon>
        <taxon>Klebsiella</taxon>
        <taxon>Klebsiella pneumoniae complex</taxon>
    </lineage>
</organism>
<dbReference type="Proteomes" id="UP000251123">
    <property type="component" value="Unassembled WGS sequence"/>
</dbReference>
<dbReference type="InterPro" id="IPR015590">
    <property type="entry name" value="Aldehyde_DH_dom"/>
</dbReference>
<dbReference type="EMBL" id="UASN01000020">
    <property type="protein sequence ID" value="SPX55865.1"/>
    <property type="molecule type" value="Genomic_DNA"/>
</dbReference>
<name>A0A2X1QHT5_KLEPN</name>
<dbReference type="SUPFAM" id="SSF53720">
    <property type="entry name" value="ALDH-like"/>
    <property type="match status" value="1"/>
</dbReference>
<dbReference type="InterPro" id="IPR016163">
    <property type="entry name" value="Ald_DH_C"/>
</dbReference>
<dbReference type="AlphaFoldDB" id="A0A2X1QHT5"/>
<evidence type="ECO:0000313" key="2">
    <source>
        <dbReference type="EMBL" id="SPX55865.1"/>
    </source>
</evidence>
<reference evidence="2 3" key="1">
    <citation type="submission" date="2018-06" db="EMBL/GenBank/DDBJ databases">
        <authorList>
            <consortium name="Pathogen Informatics"/>
            <person name="Doyle S."/>
        </authorList>
    </citation>
    <scope>NUCLEOTIDE SEQUENCE [LARGE SCALE GENOMIC DNA]</scope>
    <source>
        <strain evidence="2 3">NCTC9601</strain>
    </source>
</reference>
<dbReference type="Gene3D" id="3.40.309.10">
    <property type="entry name" value="Aldehyde Dehydrogenase, Chain A, domain 2"/>
    <property type="match status" value="1"/>
</dbReference>
<proteinExistence type="predicted"/>